<gene>
    <name evidence="2" type="ORF">DEO72_LG7g959</name>
</gene>
<name>A0A4D6ME91_VIGUN</name>
<evidence type="ECO:0000313" key="2">
    <source>
        <dbReference type="EMBL" id="QCD99675.1"/>
    </source>
</evidence>
<feature type="chain" id="PRO_5020025880" description="Secreted protein" evidence="1">
    <location>
        <begin position="21"/>
        <end position="191"/>
    </location>
</feature>
<keyword evidence="3" id="KW-1185">Reference proteome</keyword>
<protein>
    <recommendedName>
        <fullName evidence="4">Secreted protein</fullName>
    </recommendedName>
</protein>
<dbReference type="AlphaFoldDB" id="A0A4D6ME91"/>
<evidence type="ECO:0008006" key="4">
    <source>
        <dbReference type="Google" id="ProtNLM"/>
    </source>
</evidence>
<keyword evidence="1" id="KW-0732">Signal</keyword>
<dbReference type="EMBL" id="CP039351">
    <property type="protein sequence ID" value="QCD99675.1"/>
    <property type="molecule type" value="Genomic_DNA"/>
</dbReference>
<accession>A0A4D6ME91</accession>
<sequence>MCRRTWPCGFISLPSSLVRSWSCCTPLFRVEVSSSYFQVRNCSCCRENSGETCCSRPNETDSPRRDLQKQARITLKLSLRRRAIVLSEVLSRSSERRSPKRERVGTLVCCRSLSPGNEPHLWAMGGLAQARGACLSECAKNLPGPLSRSRLSESLQLERGDSSRLSEGFWLERDSLQATLFSSLGCYELFD</sequence>
<reference evidence="2 3" key="1">
    <citation type="submission" date="2019-04" db="EMBL/GenBank/DDBJ databases">
        <title>An improved genome assembly and genetic linkage map for asparagus bean, Vigna unguiculata ssp. sesquipedialis.</title>
        <authorList>
            <person name="Xia Q."/>
            <person name="Zhang R."/>
            <person name="Dong Y."/>
        </authorList>
    </citation>
    <scope>NUCLEOTIDE SEQUENCE [LARGE SCALE GENOMIC DNA]</scope>
    <source>
        <tissue evidence="2">Leaf</tissue>
    </source>
</reference>
<organism evidence="2 3">
    <name type="scientific">Vigna unguiculata</name>
    <name type="common">Cowpea</name>
    <dbReference type="NCBI Taxonomy" id="3917"/>
    <lineage>
        <taxon>Eukaryota</taxon>
        <taxon>Viridiplantae</taxon>
        <taxon>Streptophyta</taxon>
        <taxon>Embryophyta</taxon>
        <taxon>Tracheophyta</taxon>
        <taxon>Spermatophyta</taxon>
        <taxon>Magnoliopsida</taxon>
        <taxon>eudicotyledons</taxon>
        <taxon>Gunneridae</taxon>
        <taxon>Pentapetalae</taxon>
        <taxon>rosids</taxon>
        <taxon>fabids</taxon>
        <taxon>Fabales</taxon>
        <taxon>Fabaceae</taxon>
        <taxon>Papilionoideae</taxon>
        <taxon>50 kb inversion clade</taxon>
        <taxon>NPAAA clade</taxon>
        <taxon>indigoferoid/millettioid clade</taxon>
        <taxon>Phaseoleae</taxon>
        <taxon>Vigna</taxon>
    </lineage>
</organism>
<evidence type="ECO:0000256" key="1">
    <source>
        <dbReference type="SAM" id="SignalP"/>
    </source>
</evidence>
<evidence type="ECO:0000313" key="3">
    <source>
        <dbReference type="Proteomes" id="UP000501690"/>
    </source>
</evidence>
<proteinExistence type="predicted"/>
<dbReference type="Proteomes" id="UP000501690">
    <property type="component" value="Linkage Group LG7"/>
</dbReference>
<feature type="signal peptide" evidence="1">
    <location>
        <begin position="1"/>
        <end position="20"/>
    </location>
</feature>